<dbReference type="PANTHER" id="PTHR34298:SF2">
    <property type="entry name" value="SEGREGATION AND CONDENSATION PROTEIN B"/>
    <property type="match status" value="1"/>
</dbReference>
<keyword evidence="6" id="KW-1185">Reference proteome</keyword>
<keyword evidence="1" id="KW-0963">Cytoplasm</keyword>
<evidence type="ECO:0000256" key="4">
    <source>
        <dbReference type="ARBA" id="ARBA00023306"/>
    </source>
</evidence>
<evidence type="ECO:0000256" key="3">
    <source>
        <dbReference type="ARBA" id="ARBA00022829"/>
    </source>
</evidence>
<evidence type="ECO:0000313" key="5">
    <source>
        <dbReference type="EMBL" id="WEG35427.1"/>
    </source>
</evidence>
<keyword evidence="3" id="KW-0159">Chromosome partition</keyword>
<accession>A0ABY8C413</accession>
<dbReference type="InterPro" id="IPR005234">
    <property type="entry name" value="ScpB_csome_segregation"/>
</dbReference>
<dbReference type="PIRSF" id="PIRSF019345">
    <property type="entry name" value="ScpB"/>
    <property type="match status" value="1"/>
</dbReference>
<dbReference type="Pfam" id="PF04079">
    <property type="entry name" value="SMC_ScpB"/>
    <property type="match status" value="1"/>
</dbReference>
<protein>
    <submittedName>
        <fullName evidence="5">SMC-Scp complex subunit ScpB</fullName>
    </submittedName>
</protein>
<dbReference type="InterPro" id="IPR036388">
    <property type="entry name" value="WH-like_DNA-bd_sf"/>
</dbReference>
<sequence>MEDEQIQTGENDNKADINALEVLLFAAGDGLLKESLQQLLHCEAAELTNLVMKLNEKYHTEGSLLEVRKVDNNYVLTVQAQAKPLLRRLFDNGGKIRLSNQAYEVLAAISYNQPCTRAQVELVRGVNSDSVINNLADLGLIEKSGVLEMPGHPALYVVTAKFLRLFGLSSTKDLPVQPLLMYESLQQLNDQVSAAGIEN</sequence>
<dbReference type="RefSeq" id="WP_315571522.1">
    <property type="nucleotide sequence ID" value="NZ_CP118868.1"/>
</dbReference>
<keyword evidence="2" id="KW-0132">Cell division</keyword>
<proteinExistence type="predicted"/>
<gene>
    <name evidence="5" type="primary">scpB</name>
    <name evidence="5" type="ORF">PYS61_05725</name>
</gene>
<dbReference type="Gene3D" id="1.10.10.10">
    <property type="entry name" value="Winged helix-like DNA-binding domain superfamily/Winged helix DNA-binding domain"/>
    <property type="match status" value="2"/>
</dbReference>
<evidence type="ECO:0000256" key="1">
    <source>
        <dbReference type="ARBA" id="ARBA00022490"/>
    </source>
</evidence>
<dbReference type="InterPro" id="IPR036390">
    <property type="entry name" value="WH_DNA-bd_sf"/>
</dbReference>
<evidence type="ECO:0000256" key="2">
    <source>
        <dbReference type="ARBA" id="ARBA00022618"/>
    </source>
</evidence>
<reference evidence="5 6" key="1">
    <citation type="submission" date="2023-02" db="EMBL/GenBank/DDBJ databases">
        <title>Novel Oscillospiraceae bacterial genomes.</title>
        <authorList>
            <person name="Srinivasan S."/>
            <person name="Austin M.N."/>
            <person name="Fiedler T.L."/>
            <person name="Strenk S.M."/>
            <person name="Agnew K.J."/>
            <person name="Nagana Gowda G.A."/>
            <person name="Raftery D."/>
            <person name="Beamer M.A."/>
            <person name="Achilles S.L."/>
            <person name="Wiesenfeld H.C."/>
            <person name="Fredricks D.N."/>
            <person name="Hillier S.L."/>
        </authorList>
    </citation>
    <scope>NUCLEOTIDE SEQUENCE [LARGE SCALE GENOMIC DNA]</scope>
    <source>
        <strain evidence="5 6">CHIC02 1186E3-8</strain>
    </source>
</reference>
<dbReference type="Proteomes" id="UP001220478">
    <property type="component" value="Chromosome"/>
</dbReference>
<evidence type="ECO:0000313" key="6">
    <source>
        <dbReference type="Proteomes" id="UP001220478"/>
    </source>
</evidence>
<name>A0ABY8C413_9FIRM</name>
<dbReference type="PANTHER" id="PTHR34298">
    <property type="entry name" value="SEGREGATION AND CONDENSATION PROTEIN B"/>
    <property type="match status" value="1"/>
</dbReference>
<dbReference type="NCBIfam" id="TIGR00281">
    <property type="entry name" value="SMC-Scp complex subunit ScpB"/>
    <property type="match status" value="1"/>
</dbReference>
<organism evidence="5 6">
    <name type="scientific">Amygdalobacter indicium</name>
    <dbReference type="NCBI Taxonomy" id="3029272"/>
    <lineage>
        <taxon>Bacteria</taxon>
        <taxon>Bacillati</taxon>
        <taxon>Bacillota</taxon>
        <taxon>Clostridia</taxon>
        <taxon>Eubacteriales</taxon>
        <taxon>Oscillospiraceae</taxon>
        <taxon>Amygdalobacter</taxon>
    </lineage>
</organism>
<dbReference type="SUPFAM" id="SSF46785">
    <property type="entry name" value="Winged helix' DNA-binding domain"/>
    <property type="match status" value="2"/>
</dbReference>
<keyword evidence="4" id="KW-0131">Cell cycle</keyword>
<dbReference type="EMBL" id="CP118868">
    <property type="protein sequence ID" value="WEG35427.1"/>
    <property type="molecule type" value="Genomic_DNA"/>
</dbReference>